<dbReference type="PANTHER" id="PTHR12558:SF13">
    <property type="entry name" value="CELL DIVISION CYCLE PROTEIN 27 HOMOLOG"/>
    <property type="match status" value="1"/>
</dbReference>
<dbReference type="InterPro" id="IPR011990">
    <property type="entry name" value="TPR-like_helical_dom_sf"/>
</dbReference>
<feature type="transmembrane region" description="Helical" evidence="2">
    <location>
        <begin position="7"/>
        <end position="25"/>
    </location>
</feature>
<feature type="repeat" description="TPR" evidence="1">
    <location>
        <begin position="67"/>
        <end position="100"/>
    </location>
</feature>
<gene>
    <name evidence="3" type="ORF">DIS07_02315</name>
</gene>
<dbReference type="OrthoDB" id="1393131at2"/>
<sequence>MNRKNKFFNISFIVVVVLALLYFLINNYIDSQYAKQLPEISGLNETSISFQKYITKTNDKTLSKPSVNNLGKLGMVYHANNYFKEAEVCYQLAIERDPKEWKWSYYLGCLKRELGDSENAIKNFDNVLAIQPNLYMALYYKADAYSQIGKSDKFLQILKKLSGMNKKYFVLNDTKRRSYFPLPVYASLELAKFYVSVGKINLAEKQLKILISSNISFGPAYKQLSVLHAEKGDKKLSKYYSDRSKDLEDYVPPADPLLDKLCFYSRSETYLLKQIEDAIRSSNLLWALDLVNFGLKNVPESKYIVSKAIRLYISMNMARRTLPYIENHIEAFQDDYKELIDVGKGLSNSGLKSSAKKYFLTAEKSKSEKPETKSRLAGIFFERLGMKEKGLSLMNEFLEQYPNNPAVLGGATFLSIQSGDMVKANKYLSKLKRVDSNNPRINLFNGILAKNAGNEKEAIVYYEKAFNDVPDQVFIINYLSDYYKNNKMWKKLADLYEAALEFSPNNPILQEGYGSFLINCPDKSMRNSKQAREFSERALINFRSDIQTQVAAGKSLAMSYFQLNEKGKALYYIHKTIGVAKSARFPKEYISNLEAMLSKFQRIVNSN</sequence>
<keyword evidence="4" id="KW-1185">Reference proteome</keyword>
<organism evidence="3 4">
    <name type="scientific">Polaribacter aquimarinus</name>
    <dbReference type="NCBI Taxonomy" id="2100726"/>
    <lineage>
        <taxon>Bacteria</taxon>
        <taxon>Pseudomonadati</taxon>
        <taxon>Bacteroidota</taxon>
        <taxon>Flavobacteriia</taxon>
        <taxon>Flavobacteriales</taxon>
        <taxon>Flavobacteriaceae</taxon>
    </lineage>
</organism>
<dbReference type="SMART" id="SM00028">
    <property type="entry name" value="TPR"/>
    <property type="match status" value="6"/>
</dbReference>
<keyword evidence="2" id="KW-1133">Transmembrane helix</keyword>
<dbReference type="Pfam" id="PF13174">
    <property type="entry name" value="TPR_6"/>
    <property type="match status" value="1"/>
</dbReference>
<dbReference type="SUPFAM" id="SSF48452">
    <property type="entry name" value="TPR-like"/>
    <property type="match status" value="1"/>
</dbReference>
<dbReference type="Pfam" id="PF13181">
    <property type="entry name" value="TPR_8"/>
    <property type="match status" value="2"/>
</dbReference>
<protein>
    <recommendedName>
        <fullName evidence="5">Tetratricopeptide repeat protein</fullName>
    </recommendedName>
</protein>
<comment type="caution">
    <text evidence="3">The sequence shown here is derived from an EMBL/GenBank/DDBJ whole genome shotgun (WGS) entry which is preliminary data.</text>
</comment>
<keyword evidence="2" id="KW-0472">Membrane</keyword>
<dbReference type="SUPFAM" id="SSF81901">
    <property type="entry name" value="HCP-like"/>
    <property type="match status" value="1"/>
</dbReference>
<evidence type="ECO:0008006" key="5">
    <source>
        <dbReference type="Google" id="ProtNLM"/>
    </source>
</evidence>
<evidence type="ECO:0000256" key="2">
    <source>
        <dbReference type="SAM" id="Phobius"/>
    </source>
</evidence>
<keyword evidence="2" id="KW-0812">Transmembrane</keyword>
<evidence type="ECO:0000256" key="1">
    <source>
        <dbReference type="PROSITE-ProRule" id="PRU00339"/>
    </source>
</evidence>
<evidence type="ECO:0000313" key="3">
    <source>
        <dbReference type="EMBL" id="PWG06692.1"/>
    </source>
</evidence>
<feature type="repeat" description="TPR" evidence="1">
    <location>
        <begin position="101"/>
        <end position="134"/>
    </location>
</feature>
<evidence type="ECO:0000313" key="4">
    <source>
        <dbReference type="Proteomes" id="UP000245670"/>
    </source>
</evidence>
<reference evidence="3 4" key="1">
    <citation type="submission" date="2018-05" db="EMBL/GenBank/DDBJ databases">
        <title>Polaribacter aquimarinus sp. nov., isolated from sediment in a sediment of sea.</title>
        <authorList>
            <person name="Lu D."/>
        </authorList>
    </citation>
    <scope>NUCLEOTIDE SEQUENCE [LARGE SCALE GENOMIC DNA]</scope>
    <source>
        <strain evidence="3 4">ZY113</strain>
    </source>
</reference>
<dbReference type="PANTHER" id="PTHR12558">
    <property type="entry name" value="CELL DIVISION CYCLE 16,23,27"/>
    <property type="match status" value="1"/>
</dbReference>
<accession>A0A2U2JEF2</accession>
<dbReference type="PROSITE" id="PS50005">
    <property type="entry name" value="TPR"/>
    <property type="match status" value="2"/>
</dbReference>
<keyword evidence="1" id="KW-0802">TPR repeat</keyword>
<dbReference type="EMBL" id="QFFG01000001">
    <property type="protein sequence ID" value="PWG06692.1"/>
    <property type="molecule type" value="Genomic_DNA"/>
</dbReference>
<dbReference type="Proteomes" id="UP000245670">
    <property type="component" value="Unassembled WGS sequence"/>
</dbReference>
<dbReference type="InterPro" id="IPR019734">
    <property type="entry name" value="TPR_rpt"/>
</dbReference>
<dbReference type="AlphaFoldDB" id="A0A2U2JEF2"/>
<dbReference type="RefSeq" id="WP_109403600.1">
    <property type="nucleotide sequence ID" value="NZ_QFFG01000001.1"/>
</dbReference>
<dbReference type="Gene3D" id="1.25.40.10">
    <property type="entry name" value="Tetratricopeptide repeat domain"/>
    <property type="match status" value="2"/>
</dbReference>
<proteinExistence type="predicted"/>
<name>A0A2U2JEF2_9FLAO</name>